<reference evidence="1" key="3">
    <citation type="submission" date="2023-08" db="EMBL/GenBank/DDBJ databases">
        <authorList>
            <person name="Zhao H."/>
            <person name="Wang X."/>
        </authorList>
    </citation>
    <scope>NUCLEOTIDE SEQUENCE</scope>
    <source>
        <strain evidence="1">NC-4</strain>
    </source>
</reference>
<proteinExistence type="predicted"/>
<accession>A0A380E2F4</accession>
<evidence type="ECO:0000313" key="2">
    <source>
        <dbReference type="EMBL" id="SUK87642.1"/>
    </source>
</evidence>
<protein>
    <submittedName>
        <fullName evidence="2">Phage protein</fullName>
    </submittedName>
</protein>
<dbReference type="AlphaFoldDB" id="A0A380E2F4"/>
<organism evidence="2 3">
    <name type="scientific">Staphylococcus aureus</name>
    <dbReference type="NCBI Taxonomy" id="1280"/>
    <lineage>
        <taxon>Bacteria</taxon>
        <taxon>Bacillati</taxon>
        <taxon>Bacillota</taxon>
        <taxon>Bacilli</taxon>
        <taxon>Bacillales</taxon>
        <taxon>Staphylococcaceae</taxon>
        <taxon>Staphylococcus</taxon>
    </lineage>
</organism>
<gene>
    <name evidence="1" type="ORF">LB359_15965</name>
    <name evidence="2" type="ORF">NCTC5664_02829</name>
</gene>
<evidence type="ECO:0000313" key="1">
    <source>
        <dbReference type="EMBL" id="MCE3363754.1"/>
    </source>
</evidence>
<dbReference type="EMBL" id="JAIUEN010000296">
    <property type="protein sequence ID" value="MCE3363754.1"/>
    <property type="molecule type" value="Genomic_DNA"/>
</dbReference>
<dbReference type="EMBL" id="UHAQ01000003">
    <property type="protein sequence ID" value="SUK87642.1"/>
    <property type="molecule type" value="Genomic_DNA"/>
</dbReference>
<name>A0A380E2F4_STAAU</name>
<reference evidence="2 3" key="1">
    <citation type="submission" date="2018-06" db="EMBL/GenBank/DDBJ databases">
        <authorList>
            <consortium name="Pathogen Informatics"/>
            <person name="Doyle S."/>
        </authorList>
    </citation>
    <scope>NUCLEOTIDE SEQUENCE [LARGE SCALE GENOMIC DNA]</scope>
    <source>
        <strain evidence="2 3">NCTC5664</strain>
    </source>
</reference>
<dbReference type="Proteomes" id="UP001200271">
    <property type="component" value="Unassembled WGS sequence"/>
</dbReference>
<sequence>MKKFNVQITYAGMIEETIEAESLEEAEIEADFIAIFEASFNYDEYEINVEEAQENE</sequence>
<dbReference type="Proteomes" id="UP000254502">
    <property type="component" value="Unassembled WGS sequence"/>
</dbReference>
<reference evidence="1" key="2">
    <citation type="journal article" date="2021" name="Front Med (Lausanne)">
        <title>The Prevalence and Determinants of Fusidic Acid Resistance Among Methicillin-Resistant Staphylococcus aureus Clinical Isolates in China.</title>
        <authorList>
            <person name="Zhao H."/>
            <person name="Wang X."/>
            <person name="Wang B."/>
            <person name="Xu Y."/>
            <person name="Rao L."/>
            <person name="Wan B."/>
            <person name="Guo Y."/>
            <person name="Wu X."/>
            <person name="Yu J."/>
            <person name="Chen L."/>
            <person name="Li M."/>
            <person name="Yu F."/>
        </authorList>
    </citation>
    <scope>NUCLEOTIDE SEQUENCE</scope>
    <source>
        <strain evidence="1">NC-4</strain>
    </source>
</reference>
<dbReference type="RefSeq" id="WP_000714403.1">
    <property type="nucleotide sequence ID" value="NZ_AP014652.1"/>
</dbReference>
<evidence type="ECO:0000313" key="3">
    <source>
        <dbReference type="Proteomes" id="UP000254502"/>
    </source>
</evidence>